<dbReference type="Pfam" id="PF00816">
    <property type="entry name" value="Histone_HNS"/>
    <property type="match status" value="1"/>
</dbReference>
<comment type="subcellular location">
    <subcellularLocation>
        <location evidence="1">Cytoplasm</location>
        <location evidence="1">Nucleoid</location>
    </subcellularLocation>
</comment>
<evidence type="ECO:0000256" key="1">
    <source>
        <dbReference type="ARBA" id="ARBA00004453"/>
    </source>
</evidence>
<name>A0ABT0YMP2_9BURK</name>
<gene>
    <name evidence="6" type="ORF">M8A51_10275</name>
</gene>
<keyword evidence="3" id="KW-0963">Cytoplasm</keyword>
<comment type="caution">
    <text evidence="6">The sequence shown here is derived from an EMBL/GenBank/DDBJ whole genome shotgun (WGS) entry which is preliminary data.</text>
</comment>
<evidence type="ECO:0000313" key="7">
    <source>
        <dbReference type="Proteomes" id="UP001165541"/>
    </source>
</evidence>
<dbReference type="EMBL" id="JAMKFE010000005">
    <property type="protein sequence ID" value="MCM5679918.1"/>
    <property type="molecule type" value="Genomic_DNA"/>
</dbReference>
<evidence type="ECO:0000256" key="4">
    <source>
        <dbReference type="ARBA" id="ARBA00023125"/>
    </source>
</evidence>
<dbReference type="RefSeq" id="WP_251778121.1">
    <property type="nucleotide sequence ID" value="NZ_JAMKFE010000005.1"/>
</dbReference>
<dbReference type="Gene3D" id="4.10.430.10">
    <property type="entry name" value="Histone-like protein H-NS, C-terminal domain"/>
    <property type="match status" value="1"/>
</dbReference>
<evidence type="ECO:0000313" key="6">
    <source>
        <dbReference type="EMBL" id="MCM5679918.1"/>
    </source>
</evidence>
<sequence length="103" mass="11022">MATYQELLAQKADLEKQIENARKQELSDAIAQIRSLMSQYGLSVADIAGKAGSGGKASATKGSKVAPKYRNQATGETWTGRGRQPKWVEQALASGKSLDQLAI</sequence>
<dbReference type="InterPro" id="IPR027444">
    <property type="entry name" value="H-NS_C_dom"/>
</dbReference>
<keyword evidence="7" id="KW-1185">Reference proteome</keyword>
<evidence type="ECO:0000256" key="2">
    <source>
        <dbReference type="ARBA" id="ARBA00010610"/>
    </source>
</evidence>
<dbReference type="SUPFAM" id="SSF81273">
    <property type="entry name" value="H-NS histone-like proteins"/>
    <property type="match status" value="1"/>
</dbReference>
<protein>
    <submittedName>
        <fullName evidence="6">H-NS histone family protein</fullName>
    </submittedName>
</protein>
<evidence type="ECO:0000256" key="3">
    <source>
        <dbReference type="ARBA" id="ARBA00022490"/>
    </source>
</evidence>
<feature type="domain" description="DNA-binding protein H-NS-like C-terminal" evidence="5">
    <location>
        <begin position="59"/>
        <end position="103"/>
    </location>
</feature>
<dbReference type="InterPro" id="IPR037150">
    <property type="entry name" value="H-NS_C_dom_sf"/>
</dbReference>
<comment type="similarity">
    <text evidence="2">Belongs to the histone-like protein H-NS family.</text>
</comment>
<dbReference type="SMART" id="SM00528">
    <property type="entry name" value="HNS"/>
    <property type="match status" value="1"/>
</dbReference>
<proteinExistence type="inferred from homology"/>
<keyword evidence="4" id="KW-0238">DNA-binding</keyword>
<dbReference type="Proteomes" id="UP001165541">
    <property type="component" value="Unassembled WGS sequence"/>
</dbReference>
<accession>A0ABT0YMP2</accession>
<dbReference type="PANTHER" id="PTHR38097:SF2">
    <property type="entry name" value="DNA-BINDING PROTEIN STPA"/>
    <property type="match status" value="1"/>
</dbReference>
<dbReference type="PANTHER" id="PTHR38097">
    <property type="match status" value="1"/>
</dbReference>
<reference evidence="6" key="1">
    <citation type="submission" date="2022-05" db="EMBL/GenBank/DDBJ databases">
        <title>Schlegelella sp. nov., isolated from mangrove soil.</title>
        <authorList>
            <person name="Liu Y."/>
            <person name="Ge X."/>
            <person name="Liu W."/>
        </authorList>
    </citation>
    <scope>NUCLEOTIDE SEQUENCE</scope>
    <source>
        <strain evidence="6">S2-27</strain>
    </source>
</reference>
<organism evidence="6 7">
    <name type="scientific">Caldimonas mangrovi</name>
    <dbReference type="NCBI Taxonomy" id="2944811"/>
    <lineage>
        <taxon>Bacteria</taxon>
        <taxon>Pseudomonadati</taxon>
        <taxon>Pseudomonadota</taxon>
        <taxon>Betaproteobacteria</taxon>
        <taxon>Burkholderiales</taxon>
        <taxon>Sphaerotilaceae</taxon>
        <taxon>Caldimonas</taxon>
    </lineage>
</organism>
<evidence type="ECO:0000259" key="5">
    <source>
        <dbReference type="SMART" id="SM00528"/>
    </source>
</evidence>